<dbReference type="RefSeq" id="WP_176756936.1">
    <property type="nucleotide sequence ID" value="NZ_FNIW01000005.1"/>
</dbReference>
<keyword evidence="2" id="KW-0201">Cytochrome c-type biogenesis</keyword>
<dbReference type="PROSITE" id="PS51352">
    <property type="entry name" value="THIOREDOXIN_2"/>
    <property type="match status" value="1"/>
</dbReference>
<keyword evidence="5" id="KW-0732">Signal</keyword>
<evidence type="ECO:0000256" key="2">
    <source>
        <dbReference type="ARBA" id="ARBA00022748"/>
    </source>
</evidence>
<keyword evidence="4" id="KW-0676">Redox-active center</keyword>
<dbReference type="SUPFAM" id="SSF52833">
    <property type="entry name" value="Thioredoxin-like"/>
    <property type="match status" value="1"/>
</dbReference>
<evidence type="ECO:0000313" key="7">
    <source>
        <dbReference type="EMBL" id="SDN91885.1"/>
    </source>
</evidence>
<dbReference type="PANTHER" id="PTHR42852:SF6">
    <property type="entry name" value="THIOL:DISULFIDE INTERCHANGE PROTEIN DSBE"/>
    <property type="match status" value="1"/>
</dbReference>
<dbReference type="GO" id="GO:0017004">
    <property type="term" value="P:cytochrome complex assembly"/>
    <property type="evidence" value="ECO:0007669"/>
    <property type="project" value="UniProtKB-KW"/>
</dbReference>
<sequence>MNKKTIITILLALVAMAGQAKEKAIVWEQPTTEFGTSYGDGFFYLALDVTKVELKADETVVYITAQERSDYPDYTFQFAGDTYLKVGEQRYTITSADNIELNKFVQTNKNGQRDMAFHFPPLPKGTKVFDFIEGDGDRAFQIKGIKPVEERWKQLFPSYWRDNNGDWKIAFFEDCAIYDCKFWNYKQRDVNQKTGEAIILMTNGNDELKVMVGKDKKGQRPIQIGSDKKVYSMITTRFLPDYPTKDTREGFVDTGYKEDTITVVGWIKDMPEQFKQLKTFDFGYENIYTDEHQSVSADLDEQGRFIAKIPVLNSTEFFIDWERCFVRTMFEPGKTYFMLYDFKEGRRYFMGDDCRLQNELFKYPLDWKSIRMEDGDKDFNKYIASVDSLLKVQGAVINQLCEEHPTLSTRFNIFRKGNTLMQQARDFGQSRFRGPNFQLPDNARRYAYDNFWTKMKKPYTLHRDIGSFLNDYLDDVIRRREFNFSYSYIDHLPEIAADEQELNLLNRWKDWIADAQKKVDAAATDEERHQIADKLNADNAEMIEQVNKILNGSRFNRMMDSKLLFAQMKEQVQVLDSLGADQFIKDLWLARGIYKEIDNRRTAMLPEVIDTLKTMVSNPVCIAMVEKQNDYYLAIENREFDKLVLKSSDNLADLSEGEALLKKILEPYKGKFVLLDIWGTWCSPCKEALSHSTEEYARLKDYDIQYLYLANRSPQTAWENVIKEYNVSGPNVAHYNLPAEQQAAIEHHLNIHSWPTYKLFDRNGNLLDLSVDARNLEGLARLLEQMKQKTVMYK</sequence>
<reference evidence="8" key="1">
    <citation type="submission" date="2016-10" db="EMBL/GenBank/DDBJ databases">
        <authorList>
            <person name="de Groot N.N."/>
        </authorList>
    </citation>
    <scope>NUCLEOTIDE SEQUENCE [LARGE SCALE GENOMIC DNA]</scope>
    <source>
        <strain evidence="8">BP1-145</strain>
    </source>
</reference>
<evidence type="ECO:0000256" key="4">
    <source>
        <dbReference type="ARBA" id="ARBA00023284"/>
    </source>
</evidence>
<keyword evidence="3" id="KW-1015">Disulfide bond</keyword>
<accession>A0A1H0FB90</accession>
<evidence type="ECO:0000313" key="8">
    <source>
        <dbReference type="Proteomes" id="UP000199134"/>
    </source>
</evidence>
<comment type="caution">
    <text evidence="7">The sequence shown here is derived from an EMBL/GenBank/DDBJ whole genome shotgun (WGS) entry which is preliminary data.</text>
</comment>
<dbReference type="GO" id="GO:0030313">
    <property type="term" value="C:cell envelope"/>
    <property type="evidence" value="ECO:0007669"/>
    <property type="project" value="UniProtKB-SubCell"/>
</dbReference>
<dbReference type="InterPro" id="IPR036249">
    <property type="entry name" value="Thioredoxin-like_sf"/>
</dbReference>
<feature type="domain" description="Thioredoxin" evidence="6">
    <location>
        <begin position="645"/>
        <end position="788"/>
    </location>
</feature>
<organism evidence="7 8">
    <name type="scientific">Prevotella communis</name>
    <dbReference type="NCBI Taxonomy" id="2913614"/>
    <lineage>
        <taxon>Bacteria</taxon>
        <taxon>Pseudomonadati</taxon>
        <taxon>Bacteroidota</taxon>
        <taxon>Bacteroidia</taxon>
        <taxon>Bacteroidales</taxon>
        <taxon>Prevotellaceae</taxon>
        <taxon>Prevotella</taxon>
    </lineage>
</organism>
<dbReference type="PANTHER" id="PTHR42852">
    <property type="entry name" value="THIOL:DISULFIDE INTERCHANGE PROTEIN DSBE"/>
    <property type="match status" value="1"/>
</dbReference>
<evidence type="ECO:0000256" key="5">
    <source>
        <dbReference type="SAM" id="SignalP"/>
    </source>
</evidence>
<dbReference type="InterPro" id="IPR013766">
    <property type="entry name" value="Thioredoxin_domain"/>
</dbReference>
<dbReference type="EMBL" id="FNIW01000005">
    <property type="protein sequence ID" value="SDN91885.1"/>
    <property type="molecule type" value="Genomic_DNA"/>
</dbReference>
<dbReference type="AlphaFoldDB" id="A0A1H0FB90"/>
<dbReference type="Proteomes" id="UP000199134">
    <property type="component" value="Unassembled WGS sequence"/>
</dbReference>
<name>A0A1H0FB90_9BACT</name>
<proteinExistence type="predicted"/>
<evidence type="ECO:0000256" key="1">
    <source>
        <dbReference type="ARBA" id="ARBA00004196"/>
    </source>
</evidence>
<protein>
    <submittedName>
        <fullName evidence="7">Thioredoxin-like</fullName>
    </submittedName>
</protein>
<feature type="chain" id="PRO_5011507178" evidence="5">
    <location>
        <begin position="21"/>
        <end position="794"/>
    </location>
</feature>
<evidence type="ECO:0000256" key="3">
    <source>
        <dbReference type="ARBA" id="ARBA00023157"/>
    </source>
</evidence>
<dbReference type="InterPro" id="IPR050553">
    <property type="entry name" value="Thioredoxin_ResA/DsbE_sf"/>
</dbReference>
<evidence type="ECO:0000259" key="6">
    <source>
        <dbReference type="PROSITE" id="PS51352"/>
    </source>
</evidence>
<gene>
    <name evidence="7" type="ORF">SAMN04487900_10582</name>
</gene>
<dbReference type="CDD" id="cd02966">
    <property type="entry name" value="TlpA_like_family"/>
    <property type="match status" value="1"/>
</dbReference>
<dbReference type="InterPro" id="IPR012336">
    <property type="entry name" value="Thioredoxin-like_fold"/>
</dbReference>
<feature type="signal peptide" evidence="5">
    <location>
        <begin position="1"/>
        <end position="20"/>
    </location>
</feature>
<dbReference type="Gene3D" id="3.40.30.10">
    <property type="entry name" value="Glutaredoxin"/>
    <property type="match status" value="1"/>
</dbReference>
<dbReference type="Pfam" id="PF13905">
    <property type="entry name" value="Thioredoxin_8"/>
    <property type="match status" value="1"/>
</dbReference>
<comment type="subcellular location">
    <subcellularLocation>
        <location evidence="1">Cell envelope</location>
    </subcellularLocation>
</comment>